<accession>A0A7H1BCF5</accession>
<dbReference type="InterPro" id="IPR045794">
    <property type="entry name" value="Trypco1"/>
</dbReference>
<reference evidence="2 3" key="1">
    <citation type="submission" date="2020-09" db="EMBL/GenBank/DDBJ databases">
        <title>A novel species.</title>
        <authorList>
            <person name="Gao J."/>
        </authorList>
    </citation>
    <scope>NUCLEOTIDE SEQUENCE [LARGE SCALE GENOMIC DNA]</scope>
    <source>
        <strain evidence="2 3">CRXT-Y-14</strain>
    </source>
</reference>
<dbReference type="EMBL" id="CP061281">
    <property type="protein sequence ID" value="QNS06410.1"/>
    <property type="molecule type" value="Genomic_DNA"/>
</dbReference>
<proteinExistence type="predicted"/>
<dbReference type="Pfam" id="PF19493">
    <property type="entry name" value="Trypco1"/>
    <property type="match status" value="1"/>
</dbReference>
<dbReference type="RefSeq" id="WP_188339093.1">
    <property type="nucleotide sequence ID" value="NZ_CP061281.1"/>
</dbReference>
<organism evidence="2 3">
    <name type="scientific">Streptomyces xanthii</name>
    <dbReference type="NCBI Taxonomy" id="2768069"/>
    <lineage>
        <taxon>Bacteria</taxon>
        <taxon>Bacillati</taxon>
        <taxon>Actinomycetota</taxon>
        <taxon>Actinomycetes</taxon>
        <taxon>Kitasatosporales</taxon>
        <taxon>Streptomycetaceae</taxon>
        <taxon>Streptomyces</taxon>
    </lineage>
</organism>
<sequence>MDGLVEFEVTEGAPVLFEAVGEDAEPDGARHVNRDNDAVRASRTFEQSLGAVRSAAESALRVLRDGALKPDAVEIEFGVKMSAEVGAVITKGAAEGHLVVKLSWSSGPGPAEEDTAGR</sequence>
<dbReference type="NCBIfam" id="NF041216">
    <property type="entry name" value="CU044_2847_fam"/>
    <property type="match status" value="1"/>
</dbReference>
<dbReference type="AlphaFoldDB" id="A0A7H1BCF5"/>
<evidence type="ECO:0000313" key="2">
    <source>
        <dbReference type="EMBL" id="QNS06410.1"/>
    </source>
</evidence>
<name>A0A7H1BCF5_9ACTN</name>
<evidence type="ECO:0000259" key="1">
    <source>
        <dbReference type="Pfam" id="PF19493"/>
    </source>
</evidence>
<protein>
    <recommendedName>
        <fullName evidence="1">Trypsin-co-occurring domain-containing protein</fullName>
    </recommendedName>
</protein>
<evidence type="ECO:0000313" key="3">
    <source>
        <dbReference type="Proteomes" id="UP000516428"/>
    </source>
</evidence>
<dbReference type="KEGG" id="sxn:IAG42_24385"/>
<keyword evidence="3" id="KW-1185">Reference proteome</keyword>
<feature type="domain" description="Trypsin-co-occurring" evidence="1">
    <location>
        <begin position="7"/>
        <end position="105"/>
    </location>
</feature>
<dbReference type="Proteomes" id="UP000516428">
    <property type="component" value="Chromosome"/>
</dbReference>
<gene>
    <name evidence="2" type="ORF">IAG42_24385</name>
</gene>